<dbReference type="InterPro" id="IPR004202">
    <property type="entry name" value="COX7C/Cox8"/>
</dbReference>
<accession>A0AAD7N648</accession>
<evidence type="ECO:0000256" key="1">
    <source>
        <dbReference type="ARBA" id="ARBA00004434"/>
    </source>
</evidence>
<dbReference type="InterPro" id="IPR036636">
    <property type="entry name" value="COX7C/Cox8_sf"/>
</dbReference>
<keyword evidence="6 10" id="KW-0809">Transit peptide</keyword>
<keyword evidence="4 10" id="KW-0812">Transmembrane</keyword>
<dbReference type="GO" id="GO:0005743">
    <property type="term" value="C:mitochondrial inner membrane"/>
    <property type="evidence" value="ECO:0007669"/>
    <property type="project" value="UniProtKB-SubCell"/>
</dbReference>
<feature type="transmembrane region" description="Helical" evidence="10">
    <location>
        <begin position="54"/>
        <end position="74"/>
    </location>
</feature>
<dbReference type="Gene3D" id="4.10.49.10">
    <property type="entry name" value="Cytochrome c oxidase subunit VIIc"/>
    <property type="match status" value="1"/>
</dbReference>
<comment type="subunit">
    <text evidence="10">Component of the cytochrome c oxidase (complex IV, CIV), a multisubunit enzyme composed of a catalytic core of 3 subunits and several supernumerary subunits. The complex exists as a monomer or a dimer and forms supercomplexes (SCs) in the inner mitochondrial membrane with ubiquinol-cytochrome c oxidoreductase (cytochrome b-c1 complex, complex III, CIII).</text>
</comment>
<name>A0AAD7N648_9AGAR</name>
<dbReference type="Pfam" id="PF02935">
    <property type="entry name" value="COX7C"/>
    <property type="match status" value="1"/>
</dbReference>
<sequence>MTSLARSAIPTLRAIRIPPSTLRWSRRRMTHTHAAEYNNVPFDYSNSRTFAIKCAAYMGFGFALPFVAVGWQWYKPGGYKNP</sequence>
<organism evidence="11 12">
    <name type="scientific">Mycena maculata</name>
    <dbReference type="NCBI Taxonomy" id="230809"/>
    <lineage>
        <taxon>Eukaryota</taxon>
        <taxon>Fungi</taxon>
        <taxon>Dikarya</taxon>
        <taxon>Basidiomycota</taxon>
        <taxon>Agaricomycotina</taxon>
        <taxon>Agaricomycetes</taxon>
        <taxon>Agaricomycetidae</taxon>
        <taxon>Agaricales</taxon>
        <taxon>Marasmiineae</taxon>
        <taxon>Mycenaceae</taxon>
        <taxon>Mycena</taxon>
    </lineage>
</organism>
<dbReference type="AlphaFoldDB" id="A0AAD7N648"/>
<evidence type="ECO:0000256" key="9">
    <source>
        <dbReference type="ARBA" id="ARBA00023136"/>
    </source>
</evidence>
<reference evidence="11" key="1">
    <citation type="submission" date="2023-03" db="EMBL/GenBank/DDBJ databases">
        <title>Massive genome expansion in bonnet fungi (Mycena s.s.) driven by repeated elements and novel gene families across ecological guilds.</title>
        <authorList>
            <consortium name="Lawrence Berkeley National Laboratory"/>
            <person name="Harder C.B."/>
            <person name="Miyauchi S."/>
            <person name="Viragh M."/>
            <person name="Kuo A."/>
            <person name="Thoen E."/>
            <person name="Andreopoulos B."/>
            <person name="Lu D."/>
            <person name="Skrede I."/>
            <person name="Drula E."/>
            <person name="Henrissat B."/>
            <person name="Morin E."/>
            <person name="Kohler A."/>
            <person name="Barry K."/>
            <person name="LaButti K."/>
            <person name="Morin E."/>
            <person name="Salamov A."/>
            <person name="Lipzen A."/>
            <person name="Mereny Z."/>
            <person name="Hegedus B."/>
            <person name="Baldrian P."/>
            <person name="Stursova M."/>
            <person name="Weitz H."/>
            <person name="Taylor A."/>
            <person name="Grigoriev I.V."/>
            <person name="Nagy L.G."/>
            <person name="Martin F."/>
            <person name="Kauserud H."/>
        </authorList>
    </citation>
    <scope>NUCLEOTIDE SEQUENCE</scope>
    <source>
        <strain evidence="11">CBHHK188m</strain>
    </source>
</reference>
<evidence type="ECO:0000256" key="4">
    <source>
        <dbReference type="ARBA" id="ARBA00022692"/>
    </source>
</evidence>
<comment type="subcellular location">
    <subcellularLocation>
        <location evidence="1 10">Mitochondrion inner membrane</location>
        <topology evidence="1 10">Single-pass membrane protein</topology>
    </subcellularLocation>
</comment>
<dbReference type="SUPFAM" id="SSF81427">
    <property type="entry name" value="Mitochondrial cytochrome c oxidase subunit VIIc (aka VIIIa)"/>
    <property type="match status" value="1"/>
</dbReference>
<evidence type="ECO:0000313" key="12">
    <source>
        <dbReference type="Proteomes" id="UP001215280"/>
    </source>
</evidence>
<evidence type="ECO:0000256" key="3">
    <source>
        <dbReference type="ARBA" id="ARBA00010514"/>
    </source>
</evidence>
<evidence type="ECO:0000256" key="8">
    <source>
        <dbReference type="ARBA" id="ARBA00023128"/>
    </source>
</evidence>
<dbReference type="GO" id="GO:0045277">
    <property type="term" value="C:respiratory chain complex IV"/>
    <property type="evidence" value="ECO:0007669"/>
    <property type="project" value="UniProtKB-UniRule"/>
</dbReference>
<evidence type="ECO:0000256" key="5">
    <source>
        <dbReference type="ARBA" id="ARBA00022792"/>
    </source>
</evidence>
<keyword evidence="8 10" id="KW-0496">Mitochondrion</keyword>
<dbReference type="PANTHER" id="PTHR13313">
    <property type="entry name" value="CYTOCHROME C OXIDASE SUBUNIT VIIC"/>
    <property type="match status" value="1"/>
</dbReference>
<evidence type="ECO:0000256" key="10">
    <source>
        <dbReference type="RuleBase" id="RU368123"/>
    </source>
</evidence>
<protein>
    <recommendedName>
        <fullName evidence="10">Cytochrome c oxidase subunit 8, mitochondrial</fullName>
    </recommendedName>
    <alternativeName>
        <fullName evidence="10">Cytochrome c oxidase polypeptide VIII</fullName>
    </alternativeName>
</protein>
<proteinExistence type="inferred from homology"/>
<evidence type="ECO:0000256" key="2">
    <source>
        <dbReference type="ARBA" id="ARBA00004673"/>
    </source>
</evidence>
<dbReference type="PANTHER" id="PTHR13313:SF0">
    <property type="entry name" value="CYTOCHROME C OXIDASE SUBUNIT 7C, MITOCHONDRIAL"/>
    <property type="match status" value="1"/>
</dbReference>
<comment type="function">
    <text evidence="10">Component of the cytochrome c oxidase, the last enzyme in the mitochondrial electron transport chain which drives oxidative phosphorylation. The respiratory chain contains 3 multisubunit complexes succinate dehydrogenase (complex II, CII), ubiquinol-cytochrome c oxidoreductase (cytochrome b-c1 complex, complex III, CIII) and cytochrome c oxidase (complex IV, CIV), that cooperate to transfer electrons derived from NADH and succinate to molecular oxygen, creating an electrochemical gradient over the inner membrane that drives transmembrane transport and the ATP synthase. Cytochrome c oxidase is the component of the respiratory chain that catalyzes the reduction of oxygen to water. Electrons originating from reduced cytochrome c in the intermembrane space (IMS) are transferred via the dinuclear copper A center (CU(A)) of subunit 2 and heme A of subunit 1 to the active site in subunit 1, a binuclear center (BNC) formed by heme A3 and copper B (CU(B)). The BNC reduces molecular oxygen to 2 water molecules using 4 electrons from cytochrome c in the IMS and 4 protons from the mitochondrial matrix.</text>
</comment>
<dbReference type="GO" id="GO:0006123">
    <property type="term" value="P:mitochondrial electron transport, cytochrome c to oxygen"/>
    <property type="evidence" value="ECO:0007669"/>
    <property type="project" value="UniProtKB-UniRule"/>
</dbReference>
<evidence type="ECO:0000313" key="11">
    <source>
        <dbReference type="EMBL" id="KAJ7747437.1"/>
    </source>
</evidence>
<dbReference type="Proteomes" id="UP001215280">
    <property type="component" value="Unassembled WGS sequence"/>
</dbReference>
<comment type="caution">
    <text evidence="11">The sequence shown here is derived from an EMBL/GenBank/DDBJ whole genome shotgun (WGS) entry which is preliminary data.</text>
</comment>
<keyword evidence="7 10" id="KW-1133">Transmembrane helix</keyword>
<comment type="similarity">
    <text evidence="3 10">Belongs to the cytochrome c oxidase VIIc family.</text>
</comment>
<keyword evidence="9 10" id="KW-0472">Membrane</keyword>
<comment type="pathway">
    <text evidence="2 10">Energy metabolism; oxidative phosphorylation.</text>
</comment>
<keyword evidence="5 10" id="KW-0999">Mitochondrion inner membrane</keyword>
<gene>
    <name evidence="11" type="ORF">DFH07DRAFT_831101</name>
</gene>
<evidence type="ECO:0000256" key="6">
    <source>
        <dbReference type="ARBA" id="ARBA00022946"/>
    </source>
</evidence>
<dbReference type="EMBL" id="JARJLG010000094">
    <property type="protein sequence ID" value="KAJ7747437.1"/>
    <property type="molecule type" value="Genomic_DNA"/>
</dbReference>
<keyword evidence="12" id="KW-1185">Reference proteome</keyword>
<evidence type="ECO:0000256" key="7">
    <source>
        <dbReference type="ARBA" id="ARBA00022989"/>
    </source>
</evidence>